<evidence type="ECO:0000313" key="2">
    <source>
        <dbReference type="Proteomes" id="UP000321424"/>
    </source>
</evidence>
<sequence length="153" mass="16563">MTDELRPFEPCPPGLVHGDDGPIEACSDIRCGLRSDHPGDHARLSVGGTVMAIWPAVRLTESRVSALAQLLAASAVLVDAVANAETVATRIRVEHGDDPVLRRLAALFLRQLPRSDYLPVTSTSRPGAAAREWRELLEDAARSLGGHHERSFQ</sequence>
<evidence type="ECO:0000313" key="1">
    <source>
        <dbReference type="EMBL" id="GEM42172.1"/>
    </source>
</evidence>
<dbReference type="AlphaFoldDB" id="A0A511MNI4"/>
<protein>
    <submittedName>
        <fullName evidence="1">Uncharacterized protein</fullName>
    </submittedName>
</protein>
<organism evidence="1 2">
    <name type="scientific">Nocardia ninae NBRC 108245</name>
    <dbReference type="NCBI Taxonomy" id="1210091"/>
    <lineage>
        <taxon>Bacteria</taxon>
        <taxon>Bacillati</taxon>
        <taxon>Actinomycetota</taxon>
        <taxon>Actinomycetes</taxon>
        <taxon>Mycobacteriales</taxon>
        <taxon>Nocardiaceae</taxon>
        <taxon>Nocardia</taxon>
    </lineage>
</organism>
<name>A0A511MNI4_9NOCA</name>
<gene>
    <name evidence="1" type="ORF">NN4_66910</name>
</gene>
<dbReference type="EMBL" id="BJXA01000064">
    <property type="protein sequence ID" value="GEM42172.1"/>
    <property type="molecule type" value="Genomic_DNA"/>
</dbReference>
<accession>A0A511MNI4</accession>
<dbReference type="OrthoDB" id="9952184at2"/>
<proteinExistence type="predicted"/>
<dbReference type="Proteomes" id="UP000321424">
    <property type="component" value="Unassembled WGS sequence"/>
</dbReference>
<comment type="caution">
    <text evidence="1">The sequence shown here is derived from an EMBL/GenBank/DDBJ whole genome shotgun (WGS) entry which is preliminary data.</text>
</comment>
<dbReference type="RefSeq" id="WP_147139594.1">
    <property type="nucleotide sequence ID" value="NZ_BJXA01000064.1"/>
</dbReference>
<keyword evidence="2" id="KW-1185">Reference proteome</keyword>
<reference evidence="1 2" key="1">
    <citation type="submission" date="2019-07" db="EMBL/GenBank/DDBJ databases">
        <title>Whole genome shotgun sequence of Nocardia ninae NBRC 108245.</title>
        <authorList>
            <person name="Hosoyama A."/>
            <person name="Uohara A."/>
            <person name="Ohji S."/>
            <person name="Ichikawa N."/>
        </authorList>
    </citation>
    <scope>NUCLEOTIDE SEQUENCE [LARGE SCALE GENOMIC DNA]</scope>
    <source>
        <strain evidence="1 2">NBRC 108245</strain>
    </source>
</reference>